<dbReference type="RefSeq" id="WP_137343248.1">
    <property type="nucleotide sequence ID" value="NZ_BSQH01000008.1"/>
</dbReference>
<organism evidence="1 2">
    <name type="scientific">Dyadobacter frigoris</name>
    <dbReference type="NCBI Taxonomy" id="2576211"/>
    <lineage>
        <taxon>Bacteria</taxon>
        <taxon>Pseudomonadati</taxon>
        <taxon>Bacteroidota</taxon>
        <taxon>Cytophagia</taxon>
        <taxon>Cytophagales</taxon>
        <taxon>Spirosomataceae</taxon>
        <taxon>Dyadobacter</taxon>
    </lineage>
</organism>
<evidence type="ECO:0000313" key="2">
    <source>
        <dbReference type="Proteomes" id="UP000304900"/>
    </source>
</evidence>
<accession>A0A4U6D2P4</accession>
<gene>
    <name evidence="1" type="ORF">FDK13_27565</name>
</gene>
<sequence>MLKNHRFLYLATQVVFCFLIISYRASAQVVKRIELPLQNINAAFQTMPLGDKGVLLISKPDRGTYNVQKFDTNLDRVWSIDGPVESNLDYVASCYDGQSVFLLFSKYRSSLYQIVKVNIGPGFVETFTINTIDRFEITDFKTLGYAVFMAGMVRNEPVLIHTNLTTSQTRVLPSAIKGSNAIQTVEVDTTHHLVNVCFAVKKGRQTKIVARSYEETGELYVQASIDPEDDFSLLSGRLQILNDSVRMVIGTYGYRNMQSTSNAASQGLYITKIVNDEIVFTRYHSFTDFSNFFNYMNERQQEKMERKIRKKKENGDDLKLNYRLLVHDIVPKNNQFLLVAEVFYPEYRYQNQNMMGGFGYGSMMMGGYPFGTGLYNPYLWNPMYGGRGGYNQQIFDGFTYTHAIVADVDQNGKLLWDNSISFDNVRSMELREKIKVQSEANGTTQLVYSHNGGIRSKIIKGSKVLDNNRIVDNGTTVEGDKVRKTSTDDIDYWFDNFYIAWGEQRISNAQGDAQTRGRRNVYYLNKISF</sequence>
<evidence type="ECO:0000313" key="1">
    <source>
        <dbReference type="EMBL" id="TKT88134.1"/>
    </source>
</evidence>
<protein>
    <submittedName>
        <fullName evidence="1">Uncharacterized protein</fullName>
    </submittedName>
</protein>
<dbReference type="EMBL" id="SZVO01000016">
    <property type="protein sequence ID" value="TKT88134.1"/>
    <property type="molecule type" value="Genomic_DNA"/>
</dbReference>
<keyword evidence="2" id="KW-1185">Reference proteome</keyword>
<proteinExistence type="predicted"/>
<dbReference type="AlphaFoldDB" id="A0A4U6D2P4"/>
<dbReference type="OrthoDB" id="1059469at2"/>
<comment type="caution">
    <text evidence="1">The sequence shown here is derived from an EMBL/GenBank/DDBJ whole genome shotgun (WGS) entry which is preliminary data.</text>
</comment>
<reference evidence="1 2" key="1">
    <citation type="submission" date="2019-05" db="EMBL/GenBank/DDBJ databases">
        <title>Dyadobacter AR-3-8 sp. nov., isolated from arctic soil.</title>
        <authorList>
            <person name="Chaudhary D.K."/>
        </authorList>
    </citation>
    <scope>NUCLEOTIDE SEQUENCE [LARGE SCALE GENOMIC DNA]</scope>
    <source>
        <strain evidence="1 2">AR-3-8</strain>
    </source>
</reference>
<name>A0A4U6D2P4_9BACT</name>
<dbReference type="Proteomes" id="UP000304900">
    <property type="component" value="Unassembled WGS sequence"/>
</dbReference>